<keyword evidence="5" id="KW-0378">Hydrolase</keyword>
<comment type="similarity">
    <text evidence="12">Belongs to the peptidase M20C family.</text>
</comment>
<evidence type="ECO:0000256" key="2">
    <source>
        <dbReference type="ARBA" id="ARBA00001947"/>
    </source>
</evidence>
<evidence type="ECO:0000256" key="10">
    <source>
        <dbReference type="ARBA" id="ARBA00038976"/>
    </source>
</evidence>
<dbReference type="Gene3D" id="3.40.630.10">
    <property type="entry name" value="Zn peptidases"/>
    <property type="match status" value="2"/>
</dbReference>
<comment type="cofactor">
    <cofactor evidence="2">
        <name>Zn(2+)</name>
        <dbReference type="ChEBI" id="CHEBI:29105"/>
    </cofactor>
</comment>
<evidence type="ECO:0000256" key="7">
    <source>
        <dbReference type="ARBA" id="ARBA00023049"/>
    </source>
</evidence>
<dbReference type="GO" id="GO:0005829">
    <property type="term" value="C:cytosol"/>
    <property type="evidence" value="ECO:0007669"/>
    <property type="project" value="TreeGrafter"/>
</dbReference>
<evidence type="ECO:0000256" key="17">
    <source>
        <dbReference type="ARBA" id="ARBA00078074"/>
    </source>
</evidence>
<keyword evidence="3" id="KW-0645">Protease</keyword>
<dbReference type="InterPro" id="IPR001160">
    <property type="entry name" value="Peptidase_M20C"/>
</dbReference>
<keyword evidence="19" id="KW-1185">Reference proteome</keyword>
<evidence type="ECO:0000256" key="12">
    <source>
        <dbReference type="ARBA" id="ARBA00061423"/>
    </source>
</evidence>
<evidence type="ECO:0000256" key="14">
    <source>
        <dbReference type="ARBA" id="ARBA00075285"/>
    </source>
</evidence>
<dbReference type="CDD" id="cd03890">
    <property type="entry name" value="M20_pepD"/>
    <property type="match status" value="1"/>
</dbReference>
<proteinExistence type="inferred from homology"/>
<protein>
    <recommendedName>
        <fullName evidence="13">Cytosol non-specific dipeptidase</fullName>
        <ecNumber evidence="10">3.4.13.18</ecNumber>
    </recommendedName>
    <alternativeName>
        <fullName evidence="16">Aminoacyl-histidine dipeptidase</fullName>
    </alternativeName>
    <alternativeName>
        <fullName evidence="15">Beta-alanyl-histidine dipeptidase</fullName>
    </alternativeName>
    <alternativeName>
        <fullName evidence="14">Carnosinase</fullName>
    </alternativeName>
    <alternativeName>
        <fullName evidence="11">Peptidase D</fullName>
    </alternativeName>
    <alternativeName>
        <fullName evidence="17">Xaa-His dipeptidase</fullName>
    </alternativeName>
</protein>
<evidence type="ECO:0000256" key="11">
    <source>
        <dbReference type="ARBA" id="ARBA00044252"/>
    </source>
</evidence>
<evidence type="ECO:0000256" key="1">
    <source>
        <dbReference type="ARBA" id="ARBA00001941"/>
    </source>
</evidence>
<dbReference type="OrthoDB" id="9773892at2"/>
<comment type="caution">
    <text evidence="18">The sequence shown here is derived from an EMBL/GenBank/DDBJ whole genome shotgun (WGS) entry which is preliminary data.</text>
</comment>
<dbReference type="GO" id="GO:0006508">
    <property type="term" value="P:proteolysis"/>
    <property type="evidence" value="ECO:0007669"/>
    <property type="project" value="UniProtKB-KW"/>
</dbReference>
<evidence type="ECO:0000256" key="8">
    <source>
        <dbReference type="ARBA" id="ARBA00023285"/>
    </source>
</evidence>
<name>A0A1Y1RWC4_9SPIO</name>
<dbReference type="SUPFAM" id="SSF53187">
    <property type="entry name" value="Zn-dependent exopeptidases"/>
    <property type="match status" value="1"/>
</dbReference>
<dbReference type="AlphaFoldDB" id="A0A1Y1RWC4"/>
<dbReference type="GO" id="GO:0046872">
    <property type="term" value="F:metal ion binding"/>
    <property type="evidence" value="ECO:0007669"/>
    <property type="project" value="UniProtKB-KW"/>
</dbReference>
<evidence type="ECO:0000313" key="19">
    <source>
        <dbReference type="Proteomes" id="UP000192343"/>
    </source>
</evidence>
<evidence type="ECO:0000256" key="16">
    <source>
        <dbReference type="ARBA" id="ARBA00077688"/>
    </source>
</evidence>
<evidence type="ECO:0000256" key="13">
    <source>
        <dbReference type="ARBA" id="ARBA00071271"/>
    </source>
</evidence>
<keyword evidence="7" id="KW-0482">Metalloprotease</keyword>
<dbReference type="FunFam" id="3.40.630.10:FF:000018">
    <property type="entry name" value="Aminoacyl-histidine dipeptidase PepD"/>
    <property type="match status" value="1"/>
</dbReference>
<evidence type="ECO:0000256" key="5">
    <source>
        <dbReference type="ARBA" id="ARBA00022801"/>
    </source>
</evidence>
<dbReference type="PIRSF" id="PIRSF016599">
    <property type="entry name" value="Xaa-His_dipept"/>
    <property type="match status" value="1"/>
</dbReference>
<evidence type="ECO:0000256" key="9">
    <source>
        <dbReference type="ARBA" id="ARBA00036421"/>
    </source>
</evidence>
<evidence type="ECO:0000256" key="4">
    <source>
        <dbReference type="ARBA" id="ARBA00022723"/>
    </source>
</evidence>
<comment type="catalytic activity">
    <reaction evidence="9">
        <text>Hydrolysis of dipeptides, preferentially hydrophobic dipeptides including prolyl amino acids.</text>
        <dbReference type="EC" id="3.4.13.18"/>
    </reaction>
</comment>
<dbReference type="FunFam" id="3.40.630.10:FF:000015">
    <property type="entry name" value="Aminoacyl-histidine dipeptidase PepD"/>
    <property type="match status" value="1"/>
</dbReference>
<dbReference type="Pfam" id="PF01546">
    <property type="entry name" value="Peptidase_M20"/>
    <property type="match status" value="1"/>
</dbReference>
<dbReference type="NCBIfam" id="TIGR01893">
    <property type="entry name" value="aa-his-dipept"/>
    <property type="match status" value="1"/>
</dbReference>
<dbReference type="PRINTS" id="PR00934">
    <property type="entry name" value="XHISDIPTASE"/>
</dbReference>
<dbReference type="EMBL" id="MWQY01000018">
    <property type="protein sequence ID" value="ORC32965.1"/>
    <property type="molecule type" value="Genomic_DNA"/>
</dbReference>
<dbReference type="PANTHER" id="PTHR43501:SF1">
    <property type="entry name" value="CYTOSOL NON-SPECIFIC DIPEPTIDASE"/>
    <property type="match status" value="1"/>
</dbReference>
<evidence type="ECO:0000256" key="6">
    <source>
        <dbReference type="ARBA" id="ARBA00022833"/>
    </source>
</evidence>
<keyword evidence="6" id="KW-0862">Zinc</keyword>
<dbReference type="RefSeq" id="WP_083052057.1">
    <property type="nucleotide sequence ID" value="NZ_MWQY01000018.1"/>
</dbReference>
<dbReference type="EC" id="3.4.13.18" evidence="10"/>
<dbReference type="InterPro" id="IPR002933">
    <property type="entry name" value="Peptidase_M20"/>
</dbReference>
<gene>
    <name evidence="18" type="ORF">B4O97_15040</name>
</gene>
<dbReference type="PANTHER" id="PTHR43501">
    <property type="entry name" value="CYTOSOL NON-SPECIFIC DIPEPTIDASE"/>
    <property type="match status" value="1"/>
</dbReference>
<dbReference type="Proteomes" id="UP000192343">
    <property type="component" value="Unassembled WGS sequence"/>
</dbReference>
<comment type="cofactor">
    <cofactor evidence="1">
        <name>Co(2+)</name>
        <dbReference type="ChEBI" id="CHEBI:48828"/>
    </cofactor>
</comment>
<accession>A0A1Y1RWC4</accession>
<evidence type="ECO:0000256" key="15">
    <source>
        <dbReference type="ARBA" id="ARBA00076004"/>
    </source>
</evidence>
<dbReference type="STRING" id="1963862.B4O97_15040"/>
<evidence type="ECO:0000256" key="3">
    <source>
        <dbReference type="ARBA" id="ARBA00022670"/>
    </source>
</evidence>
<evidence type="ECO:0000313" key="18">
    <source>
        <dbReference type="EMBL" id="ORC32965.1"/>
    </source>
</evidence>
<sequence length="481" mass="52027">MAVLNEGAGCTAPLWKFFEEMLAIPHGSGNEAALAQYIRSFAQERKLPVRIDAAGNVIIKKPASPGYEDHPPVVLQGHIDMVCEKNDGTVHDFEQDPIRPVIDGDWLRADGTTLGADNGIGVAAALAVLDNPDLKHPSLEALFTVDEETGLNGAMAITPDLIEGRRLINLDSEEEGVFYFGCAGGRNTSGSLVPSFASPRSGSRMLRLRVEGLSGGHSGGEIHRRLGNALQLGALAICSAEAESMEIVSLRGGGKHNAIPREAEFILALAPGDIPRLKEAAAKVEVDARGLYTEDKPVRVVVEELKEKPSRVLKDGIRIIRGLLAMPHGSQEMSTVVPGMVETSTNLAAVTMDDKKLYVLTSQRSAAGYKRDIISRRVKAQLELMGCTVEYESEYPSWEPNPDSPLLRFAAEVYREVRKKEPHLTAVHAGLECGVIADKVPGMDMVSFGPDLEGAHSPDERVSIPSTEAFWSFLKELLARL</sequence>
<keyword evidence="4" id="KW-0479">Metal-binding</keyword>
<keyword evidence="8" id="KW-0170">Cobalt</keyword>
<reference evidence="18 19" key="1">
    <citation type="submission" date="2017-03" db="EMBL/GenBank/DDBJ databases">
        <title>Draft Genome sequence of Marispirochaeta sp. strain JC444.</title>
        <authorList>
            <person name="Shivani Y."/>
            <person name="Subhash Y."/>
            <person name="Sasikala C."/>
            <person name="Ramana C."/>
        </authorList>
    </citation>
    <scope>NUCLEOTIDE SEQUENCE [LARGE SCALE GENOMIC DNA]</scope>
    <source>
        <strain evidence="18 19">JC444</strain>
    </source>
</reference>
<organism evidence="18 19">
    <name type="scientific">Marispirochaeta aestuarii</name>
    <dbReference type="NCBI Taxonomy" id="1963862"/>
    <lineage>
        <taxon>Bacteria</taxon>
        <taxon>Pseudomonadati</taxon>
        <taxon>Spirochaetota</taxon>
        <taxon>Spirochaetia</taxon>
        <taxon>Spirochaetales</taxon>
        <taxon>Spirochaetaceae</taxon>
        <taxon>Marispirochaeta</taxon>
    </lineage>
</organism>
<dbReference type="GO" id="GO:0070573">
    <property type="term" value="F:metallodipeptidase activity"/>
    <property type="evidence" value="ECO:0007669"/>
    <property type="project" value="TreeGrafter"/>
</dbReference>